<keyword evidence="2" id="KW-1185">Reference proteome</keyword>
<evidence type="ECO:0000313" key="1">
    <source>
        <dbReference type="EMBL" id="MBS2966442.1"/>
    </source>
</evidence>
<dbReference type="InterPro" id="IPR035093">
    <property type="entry name" value="RelE/ParE_toxin_dom_sf"/>
</dbReference>
<comment type="caution">
    <text evidence="1">The sequence shown here is derived from an EMBL/GenBank/DDBJ whole genome shotgun (WGS) entry which is preliminary data.</text>
</comment>
<gene>
    <name evidence="1" type="ORF">KGA66_25600</name>
</gene>
<dbReference type="EMBL" id="JAGSXH010000151">
    <property type="protein sequence ID" value="MBS2966442.1"/>
    <property type="molecule type" value="Genomic_DNA"/>
</dbReference>
<dbReference type="RefSeq" id="WP_211471513.1">
    <property type="nucleotide sequence ID" value="NZ_JAGSXH010000151.1"/>
</dbReference>
<dbReference type="Proteomes" id="UP000677913">
    <property type="component" value="Unassembled WGS sequence"/>
</dbReference>
<proteinExistence type="predicted"/>
<accession>A0A8J8BDP0</accession>
<name>A0A8J8BDP0_9ACTN</name>
<reference evidence="1" key="1">
    <citation type="submission" date="2021-04" db="EMBL/GenBank/DDBJ databases">
        <title>Genome based classification of Actinospica acidithermotolerans sp. nov., an actinobacterium isolated from an Indonesian hot spring.</title>
        <authorList>
            <person name="Kusuma A.B."/>
            <person name="Putra K.E."/>
            <person name="Nafisah S."/>
            <person name="Loh J."/>
            <person name="Nouioui I."/>
            <person name="Goodfellow M."/>
        </authorList>
    </citation>
    <scope>NUCLEOTIDE SEQUENCE</scope>
    <source>
        <strain evidence="1">DSM 45618</strain>
    </source>
</reference>
<dbReference type="AlphaFoldDB" id="A0A8J8BDP0"/>
<dbReference type="Gene3D" id="3.30.2310.20">
    <property type="entry name" value="RelE-like"/>
    <property type="match status" value="1"/>
</dbReference>
<protein>
    <submittedName>
        <fullName evidence="1">Uncharacterized protein</fullName>
    </submittedName>
</protein>
<organism evidence="1 2">
    <name type="scientific">Actinocrinis puniceicyclus</name>
    <dbReference type="NCBI Taxonomy" id="977794"/>
    <lineage>
        <taxon>Bacteria</taxon>
        <taxon>Bacillati</taxon>
        <taxon>Actinomycetota</taxon>
        <taxon>Actinomycetes</taxon>
        <taxon>Catenulisporales</taxon>
        <taxon>Actinospicaceae</taxon>
        <taxon>Actinocrinis</taxon>
    </lineage>
</organism>
<sequence length="98" mass="11156">MPTYESIAAFQRQWDKLDAAQRAAFKRALAVFIANLKAGGSFSPELRVHKLANTEIWSLTWAKDGRALFRFGSEIVEGETHIVWEAIGTHEEVYNFKN</sequence>
<evidence type="ECO:0000313" key="2">
    <source>
        <dbReference type="Proteomes" id="UP000677913"/>
    </source>
</evidence>